<reference evidence="3" key="1">
    <citation type="submission" date="2022-11" db="EMBL/GenBank/DDBJ databases">
        <title>Centuries of genome instability and evolution in soft-shell clam transmissible cancer (bioRxiv).</title>
        <authorList>
            <person name="Hart S.F.M."/>
            <person name="Yonemitsu M.A."/>
            <person name="Giersch R.M."/>
            <person name="Beal B.F."/>
            <person name="Arriagada G."/>
            <person name="Davis B.W."/>
            <person name="Ostrander E.A."/>
            <person name="Goff S.P."/>
            <person name="Metzger M.J."/>
        </authorList>
    </citation>
    <scope>NUCLEOTIDE SEQUENCE</scope>
    <source>
        <strain evidence="3">MELC-2E11</strain>
        <tissue evidence="3">Siphon/mantle</tissue>
    </source>
</reference>
<feature type="transmembrane region" description="Helical" evidence="2">
    <location>
        <begin position="356"/>
        <end position="375"/>
    </location>
</feature>
<dbReference type="EMBL" id="CP111024">
    <property type="protein sequence ID" value="WAR22816.1"/>
    <property type="molecule type" value="Genomic_DNA"/>
</dbReference>
<name>A0ABY7FPH5_MYAAR</name>
<evidence type="ECO:0000256" key="2">
    <source>
        <dbReference type="SAM" id="Phobius"/>
    </source>
</evidence>
<evidence type="ECO:0000313" key="4">
    <source>
        <dbReference type="Proteomes" id="UP001164746"/>
    </source>
</evidence>
<dbReference type="Proteomes" id="UP001164746">
    <property type="component" value="Chromosome 13"/>
</dbReference>
<feature type="transmembrane region" description="Helical" evidence="2">
    <location>
        <begin position="332"/>
        <end position="350"/>
    </location>
</feature>
<evidence type="ECO:0008006" key="5">
    <source>
        <dbReference type="Google" id="ProtNLM"/>
    </source>
</evidence>
<feature type="transmembrane region" description="Helical" evidence="2">
    <location>
        <begin position="396"/>
        <end position="419"/>
    </location>
</feature>
<organism evidence="3 4">
    <name type="scientific">Mya arenaria</name>
    <name type="common">Soft-shell clam</name>
    <dbReference type="NCBI Taxonomy" id="6604"/>
    <lineage>
        <taxon>Eukaryota</taxon>
        <taxon>Metazoa</taxon>
        <taxon>Spiralia</taxon>
        <taxon>Lophotrochozoa</taxon>
        <taxon>Mollusca</taxon>
        <taxon>Bivalvia</taxon>
        <taxon>Autobranchia</taxon>
        <taxon>Heteroconchia</taxon>
        <taxon>Euheterodonta</taxon>
        <taxon>Imparidentia</taxon>
        <taxon>Neoheterodontei</taxon>
        <taxon>Myida</taxon>
        <taxon>Myoidea</taxon>
        <taxon>Myidae</taxon>
        <taxon>Mya</taxon>
    </lineage>
</organism>
<feature type="region of interest" description="Disordered" evidence="1">
    <location>
        <begin position="778"/>
        <end position="798"/>
    </location>
</feature>
<feature type="transmembrane region" description="Helical" evidence="2">
    <location>
        <begin position="570"/>
        <end position="596"/>
    </location>
</feature>
<feature type="transmembrane region" description="Helical" evidence="2">
    <location>
        <begin position="466"/>
        <end position="488"/>
    </location>
</feature>
<accession>A0ABY7FPH5</accession>
<feature type="compositionally biased region" description="Low complexity" evidence="1">
    <location>
        <begin position="169"/>
        <end position="185"/>
    </location>
</feature>
<feature type="compositionally biased region" description="Polar residues" evidence="1">
    <location>
        <begin position="778"/>
        <end position="791"/>
    </location>
</feature>
<feature type="compositionally biased region" description="Basic and acidic residues" evidence="1">
    <location>
        <begin position="34"/>
        <end position="49"/>
    </location>
</feature>
<feature type="transmembrane region" description="Helical" evidence="2">
    <location>
        <begin position="439"/>
        <end position="459"/>
    </location>
</feature>
<dbReference type="Pfam" id="PF04087">
    <property type="entry name" value="DUF389"/>
    <property type="match status" value="1"/>
</dbReference>
<evidence type="ECO:0000256" key="1">
    <source>
        <dbReference type="SAM" id="MobiDB-lite"/>
    </source>
</evidence>
<keyword evidence="2" id="KW-0472">Membrane</keyword>
<feature type="region of interest" description="Disordered" evidence="1">
    <location>
        <begin position="22"/>
        <end position="187"/>
    </location>
</feature>
<sequence>MSSFLFIVLTPNSEDVLVTCGKKKTAKDDETESKDDPKVKEETEEKTENGNEDAAGENEQKLDGDVNGNEQKDGDGKTDDKIDNSLKENEVIETGSVGSEVIDEGTNVDLAEVKVRVDDGEDNTESSKEASGDESEADEKQVGRFLVKVTEDKSDNEEGGNVGEEDTTRSTSSMTRSVSSNRSLSPLKAVGSNRSMEKIAMETKISTAEVSEETPTGENTLTEVESGELTPLVILEMPLYKKVDEMLESFGITTIDREVIGNSKYRKFSFILDDSQMCEKVLNKLGTLGVGSVKDSSFRESSSREVFMKSIKSRLVVQQVVNTVTANAQFTFDYLLLIILASLISCMGLVESSSVVLVASMLISPLMGPILATTFGQVIQNHGLRNLGLKSELSGLLICIFVGFVFGLVTGSFGLKGAVWGSSDQWPTQEMASRGELRALWVGMLIAVPSGAGVALSVLGGNAGSLVGVAISASLLPPACNAGMLWAYSFLAAISPPEVVQTATTLLTTAMPLTTAMIDNITITIATNTTISTTAPTATNPTHLASEGTCLALVNNAYVPVYSCSVPREAAMLGAISLLLTILNILCIIAMGVLVLRIKEVAPETAGPIKSFFSEDIHVARSYNTTQKGVTGNTLGKQLLSEWSLYKEQQAQSDQDGLSKEIGVVEFVNQIKDIEMSPYTQHLLSNLPNRSSWAVHNELSPEYDMAVNRLNEQLSKHPSVYLADASVTDQRIKQAYNTIHHIPGQQNSMGAEFRRHLKQRSSARNMTPVSTVLETVSETSLNSNKNEQPSVAPTAASGRNLLNFTSNKLFKRRKPRVQFKEGESDSLMFKSSCNRNNFK</sequence>
<gene>
    <name evidence="3" type="ORF">MAR_036485</name>
</gene>
<dbReference type="PANTHER" id="PTHR20992">
    <property type="entry name" value="AT15442P-RELATED"/>
    <property type="match status" value="1"/>
</dbReference>
<evidence type="ECO:0000313" key="3">
    <source>
        <dbReference type="EMBL" id="WAR22816.1"/>
    </source>
</evidence>
<keyword evidence="2" id="KW-1133">Transmembrane helix</keyword>
<keyword evidence="4" id="KW-1185">Reference proteome</keyword>
<protein>
    <recommendedName>
        <fullName evidence="5">DUF389 domain-containing protein</fullName>
    </recommendedName>
</protein>
<proteinExistence type="predicted"/>
<dbReference type="InterPro" id="IPR005240">
    <property type="entry name" value="DUF389"/>
</dbReference>
<dbReference type="PANTHER" id="PTHR20992:SF9">
    <property type="entry name" value="AT15442P-RELATED"/>
    <property type="match status" value="1"/>
</dbReference>
<feature type="compositionally biased region" description="Basic and acidic residues" evidence="1">
    <location>
        <begin position="58"/>
        <end position="90"/>
    </location>
</feature>
<keyword evidence="2" id="KW-0812">Transmembrane</keyword>